<gene>
    <name evidence="2" type="ORF">C1H46_033014</name>
</gene>
<protein>
    <submittedName>
        <fullName evidence="2">Uncharacterized protein</fullName>
    </submittedName>
</protein>
<comment type="caution">
    <text evidence="2">The sequence shown here is derived from an EMBL/GenBank/DDBJ whole genome shotgun (WGS) entry which is preliminary data.</text>
</comment>
<dbReference type="Proteomes" id="UP000315295">
    <property type="component" value="Unassembled WGS sequence"/>
</dbReference>
<feature type="transmembrane region" description="Helical" evidence="1">
    <location>
        <begin position="20"/>
        <end position="41"/>
    </location>
</feature>
<keyword evidence="1" id="KW-1133">Transmembrane helix</keyword>
<evidence type="ECO:0000313" key="2">
    <source>
        <dbReference type="EMBL" id="TQD81429.1"/>
    </source>
</evidence>
<keyword evidence="1" id="KW-0472">Membrane</keyword>
<dbReference type="EMBL" id="VIEB01000767">
    <property type="protein sequence ID" value="TQD81429.1"/>
    <property type="molecule type" value="Genomic_DNA"/>
</dbReference>
<keyword evidence="3" id="KW-1185">Reference proteome</keyword>
<evidence type="ECO:0000256" key="1">
    <source>
        <dbReference type="SAM" id="Phobius"/>
    </source>
</evidence>
<proteinExistence type="predicted"/>
<evidence type="ECO:0000313" key="3">
    <source>
        <dbReference type="Proteomes" id="UP000315295"/>
    </source>
</evidence>
<sequence>MMKKNEQVEGYIEAAAVLRLAKAVLLVCALVAKSVVSRIAAARPALTSLGMLKLEQYPCSPDIPL</sequence>
<name>A0A540L514_MALBA</name>
<organism evidence="2 3">
    <name type="scientific">Malus baccata</name>
    <name type="common">Siberian crab apple</name>
    <name type="synonym">Pyrus baccata</name>
    <dbReference type="NCBI Taxonomy" id="106549"/>
    <lineage>
        <taxon>Eukaryota</taxon>
        <taxon>Viridiplantae</taxon>
        <taxon>Streptophyta</taxon>
        <taxon>Embryophyta</taxon>
        <taxon>Tracheophyta</taxon>
        <taxon>Spermatophyta</taxon>
        <taxon>Magnoliopsida</taxon>
        <taxon>eudicotyledons</taxon>
        <taxon>Gunneridae</taxon>
        <taxon>Pentapetalae</taxon>
        <taxon>rosids</taxon>
        <taxon>fabids</taxon>
        <taxon>Rosales</taxon>
        <taxon>Rosaceae</taxon>
        <taxon>Amygdaloideae</taxon>
        <taxon>Maleae</taxon>
        <taxon>Malus</taxon>
    </lineage>
</organism>
<accession>A0A540L514</accession>
<reference evidence="2 3" key="1">
    <citation type="journal article" date="2019" name="G3 (Bethesda)">
        <title>Sequencing of a Wild Apple (Malus baccata) Genome Unravels the Differences Between Cultivated and Wild Apple Species Regarding Disease Resistance and Cold Tolerance.</title>
        <authorList>
            <person name="Chen X."/>
        </authorList>
    </citation>
    <scope>NUCLEOTIDE SEQUENCE [LARGE SCALE GENOMIC DNA]</scope>
    <source>
        <strain evidence="3">cv. Shandingzi</strain>
        <tissue evidence="2">Leaves</tissue>
    </source>
</reference>
<dbReference type="AlphaFoldDB" id="A0A540L514"/>
<keyword evidence="1" id="KW-0812">Transmembrane</keyword>